<feature type="binding site" evidence="3">
    <location>
        <begin position="296"/>
        <end position="305"/>
    </location>
    <ligand>
        <name>acetyl-CoA</name>
        <dbReference type="ChEBI" id="CHEBI:57288"/>
    </ligand>
</feature>
<dbReference type="PANTHER" id="PTHR12327:SF0">
    <property type="entry name" value="ALPHA-TUBULIN N-ACETYLTRANSFERASE 1"/>
    <property type="match status" value="1"/>
</dbReference>
<evidence type="ECO:0000313" key="7">
    <source>
        <dbReference type="Proteomes" id="UP000224006"/>
    </source>
</evidence>
<dbReference type="Gene3D" id="3.40.630.30">
    <property type="match status" value="1"/>
</dbReference>
<dbReference type="HAMAP" id="MF_03130">
    <property type="entry name" value="mec17"/>
    <property type="match status" value="1"/>
</dbReference>
<feature type="compositionally biased region" description="Low complexity" evidence="4">
    <location>
        <begin position="666"/>
        <end position="676"/>
    </location>
</feature>
<dbReference type="PROSITE" id="PS51730">
    <property type="entry name" value="GNAT_ATAT"/>
    <property type="match status" value="1"/>
</dbReference>
<dbReference type="AlphaFoldDB" id="A0A2A9MKM2"/>
<feature type="region of interest" description="Disordered" evidence="4">
    <location>
        <begin position="95"/>
        <end position="123"/>
    </location>
</feature>
<evidence type="ECO:0000256" key="3">
    <source>
        <dbReference type="HAMAP-Rule" id="MF_03130"/>
    </source>
</evidence>
<dbReference type="InterPro" id="IPR038746">
    <property type="entry name" value="Atat"/>
</dbReference>
<evidence type="ECO:0000256" key="4">
    <source>
        <dbReference type="SAM" id="MobiDB-lite"/>
    </source>
</evidence>
<dbReference type="PANTHER" id="PTHR12327">
    <property type="entry name" value="ALPHA-TUBULIN N-ACETYLTRANSFERASE 1"/>
    <property type="match status" value="1"/>
</dbReference>
<keyword evidence="2 3" id="KW-0012">Acyltransferase</keyword>
<feature type="compositionally biased region" description="Basic and acidic residues" evidence="4">
    <location>
        <begin position="650"/>
        <end position="664"/>
    </location>
</feature>
<evidence type="ECO:0000256" key="2">
    <source>
        <dbReference type="ARBA" id="ARBA00023315"/>
    </source>
</evidence>
<comment type="similarity">
    <text evidence="3">Belongs to the acetyltransferase ATAT1 family.</text>
</comment>
<comment type="caution">
    <text evidence="6">The sequence shown here is derived from an EMBL/GenBank/DDBJ whole genome shotgun (WGS) entry which is preliminary data.</text>
</comment>
<feature type="site" description="Crucial for catalytic activity" evidence="3">
    <location>
        <position position="185"/>
    </location>
</feature>
<comment type="function">
    <text evidence="3">Specifically acetylates 'Lys-40' in alpha-tubulin on the lumenal side of microtubules. Promotes microtubule destabilization and accelerates microtubule dynamics; this activity may be independent of acetylation activity. Acetylates alpha-tubulin with a slow enzymatic rate, due to a catalytic site that is not optimized for acetyl transfer. Enters the microtubule through each end and diffuses quickly throughout the lumen of microtubules. Acetylates only long/old microtubules because of its slow acetylation rate since it does not have time to act on dynamically unstable microtubules before the enzyme is released.</text>
</comment>
<feature type="compositionally biased region" description="Polar residues" evidence="4">
    <location>
        <begin position="640"/>
        <end position="649"/>
    </location>
</feature>
<gene>
    <name evidence="6" type="ORF">BESB_044250</name>
</gene>
<dbReference type="OrthoDB" id="333893at2759"/>
<dbReference type="InterPro" id="IPR007965">
    <property type="entry name" value="GNAT_ATAT"/>
</dbReference>
<feature type="compositionally biased region" description="Basic and acidic residues" evidence="4">
    <location>
        <begin position="502"/>
        <end position="522"/>
    </location>
</feature>
<feature type="compositionally biased region" description="Basic and acidic residues" evidence="4">
    <location>
        <begin position="339"/>
        <end position="364"/>
    </location>
</feature>
<keyword evidence="7" id="KW-1185">Reference proteome</keyword>
<accession>A0A2A9MKM2</accession>
<dbReference type="VEuPathDB" id="ToxoDB:BESB_044250"/>
<feature type="domain" description="N-acetyltransferase" evidence="5">
    <location>
        <begin position="132"/>
        <end position="326"/>
    </location>
</feature>
<keyword evidence="1 3" id="KW-0808">Transferase</keyword>
<organism evidence="6 7">
    <name type="scientific">Besnoitia besnoiti</name>
    <name type="common">Apicomplexan protozoan</name>
    <dbReference type="NCBI Taxonomy" id="94643"/>
    <lineage>
        <taxon>Eukaryota</taxon>
        <taxon>Sar</taxon>
        <taxon>Alveolata</taxon>
        <taxon>Apicomplexa</taxon>
        <taxon>Conoidasida</taxon>
        <taxon>Coccidia</taxon>
        <taxon>Eucoccidiorida</taxon>
        <taxon>Eimeriorina</taxon>
        <taxon>Sarcocystidae</taxon>
        <taxon>Besnoitia</taxon>
    </lineage>
</organism>
<dbReference type="GeneID" id="40309355"/>
<feature type="compositionally biased region" description="Low complexity" evidence="4">
    <location>
        <begin position="692"/>
        <end position="706"/>
    </location>
</feature>
<dbReference type="GO" id="GO:0019799">
    <property type="term" value="F:tubulin N-acetyltransferase activity"/>
    <property type="evidence" value="ECO:0007669"/>
    <property type="project" value="UniProtKB-UniRule"/>
</dbReference>
<feature type="region of interest" description="Disordered" evidence="4">
    <location>
        <begin position="466"/>
        <end position="778"/>
    </location>
</feature>
<reference evidence="6 7" key="1">
    <citation type="submission" date="2017-09" db="EMBL/GenBank/DDBJ databases">
        <title>Genome sequencing of Besnoitia besnoiti strain Bb-Ger1.</title>
        <authorList>
            <person name="Schares G."/>
            <person name="Venepally P."/>
            <person name="Lorenzi H.A."/>
        </authorList>
    </citation>
    <scope>NUCLEOTIDE SEQUENCE [LARGE SCALE GENOMIC DNA]</scope>
    <source>
        <strain evidence="6 7">Bb-Ger1</strain>
    </source>
</reference>
<evidence type="ECO:0000259" key="5">
    <source>
        <dbReference type="PROSITE" id="PS51730"/>
    </source>
</evidence>
<feature type="region of interest" description="Disordered" evidence="4">
    <location>
        <begin position="337"/>
        <end position="367"/>
    </location>
</feature>
<feature type="binding site" evidence="3">
    <location>
        <begin position="260"/>
        <end position="273"/>
    </location>
    <ligand>
        <name>acetyl-CoA</name>
        <dbReference type="ChEBI" id="CHEBI:57288"/>
    </ligand>
</feature>
<proteinExistence type="inferred from homology"/>
<evidence type="ECO:0000256" key="1">
    <source>
        <dbReference type="ARBA" id="ARBA00022679"/>
    </source>
</evidence>
<sequence length="792" mass="83723">MEVPFEFLHGRPCAPPCLARPSRSAGDSEASSASRLACEPLQKFSLDLCAATFVLDGGLLLQIGAHAAKLRKSQGGLSLSASARPPSHALLAETHRRNRDASSLPPSAGTTQPGGGRGSSQSASCPRAFAFVEFFSATSSAADSGDDGRGGKGGVWVQTGSHSFDLLAFLFDCVDILGEKSAAAQGIRHAMTSLAKIEQLQARGARTGGRGIDDGEGFVRLYVRLSRGRLCGFLKVGKKTLWVGTATGMEKINPVSLLDFYVVESCQREGHGGALFACMLANERLAAAALAYDRPSPKLFAFLDKHYGLRNYVPQANNFVVFDRYFDLGTHQTSATDAQRARSFHETGARRNGDPMRGRRETQPRETQLVAADARRPMTTFPSGCRLASARLSSPRREIGAASLRSAAGGRRLGDFSPVLSAAERSDSRALSREASFHRVLPSLHSAAPKAAERDDRLEALAGLPSAASSAARSRHLTSGGVAASLNPRTERPPSRLAFSRGADRGTAEGRGAREEADDSARHSRLSLTSFERGTHDARGWDEGAATERQGSRLLSAAEGSTELPRPAGGGSERSSWEDAGGRKQTLLRTLPGLAVPKASRPAYPAFPEKSFSESRFGGESCPAFPRERDEERGAVFAGSYSQPQTAQRTHQDDVHRTESERQTARARLSSLCASSQHASRLPAFQSPSGPPSAASSVSSSAGAAPMTRIVPRDAVRGRSSYDAPLGGASKFAPCDAQTGWSARAEGSRAGELDSAARLAADTSGRDAKQTRAASGGAHLRSLQVASALEGL</sequence>
<dbReference type="Pfam" id="PF05301">
    <property type="entry name" value="Acetyltransf_16"/>
    <property type="match status" value="1"/>
</dbReference>
<dbReference type="GO" id="GO:0005874">
    <property type="term" value="C:microtubule"/>
    <property type="evidence" value="ECO:0007669"/>
    <property type="project" value="InterPro"/>
</dbReference>
<protein>
    <recommendedName>
        <fullName evidence="3">Alpha-tubulin N-acetyltransferase</fullName>
        <shortName evidence="3">Alpha-TAT</shortName>
        <shortName evidence="3">TAT</shortName>
        <ecNumber evidence="3">2.3.1.108</ecNumber>
    </recommendedName>
    <alternativeName>
        <fullName evidence="3">Acetyltransferase mec-17 homolog</fullName>
    </alternativeName>
</protein>
<evidence type="ECO:0000313" key="6">
    <source>
        <dbReference type="EMBL" id="PFH36233.1"/>
    </source>
</evidence>
<comment type="catalytic activity">
    <reaction evidence="3">
        <text>L-lysyl-[alpha-tubulin] + acetyl-CoA = N(6)-acetyl-L-lysyl-[alpha-tubulin] + CoA + H(+)</text>
        <dbReference type="Rhea" id="RHEA:15277"/>
        <dbReference type="Rhea" id="RHEA-COMP:11278"/>
        <dbReference type="Rhea" id="RHEA-COMP:11279"/>
        <dbReference type="ChEBI" id="CHEBI:15378"/>
        <dbReference type="ChEBI" id="CHEBI:29969"/>
        <dbReference type="ChEBI" id="CHEBI:57287"/>
        <dbReference type="ChEBI" id="CHEBI:57288"/>
        <dbReference type="ChEBI" id="CHEBI:61930"/>
        <dbReference type="EC" id="2.3.1.108"/>
    </reaction>
</comment>
<dbReference type="GO" id="GO:0070507">
    <property type="term" value="P:regulation of microtubule cytoskeleton organization"/>
    <property type="evidence" value="ECO:0007669"/>
    <property type="project" value="UniProtKB-UniRule"/>
</dbReference>
<dbReference type="KEGG" id="bbes:BESB_044250"/>
<dbReference type="EMBL" id="NWUJ01000003">
    <property type="protein sequence ID" value="PFH36233.1"/>
    <property type="molecule type" value="Genomic_DNA"/>
</dbReference>
<dbReference type="RefSeq" id="XP_029220242.1">
    <property type="nucleotide sequence ID" value="XM_029362876.1"/>
</dbReference>
<dbReference type="Proteomes" id="UP000224006">
    <property type="component" value="Chromosome III"/>
</dbReference>
<dbReference type="EC" id="2.3.1.108" evidence="3"/>
<name>A0A2A9MKM2_BESBE</name>
<feature type="compositionally biased region" description="Basic and acidic residues" evidence="4">
    <location>
        <begin position="533"/>
        <end position="542"/>
    </location>
</feature>